<proteinExistence type="predicted"/>
<accession>A0ABT7KQS3</accession>
<dbReference type="EMBL" id="JARFYN010000113">
    <property type="protein sequence ID" value="MDL2410816.1"/>
    <property type="molecule type" value="Genomic_DNA"/>
</dbReference>
<comment type="caution">
    <text evidence="1">The sequence shown here is derived from an EMBL/GenBank/DDBJ whole genome shotgun (WGS) entry which is preliminary data.</text>
</comment>
<dbReference type="Proteomes" id="UP001172630">
    <property type="component" value="Unassembled WGS sequence"/>
</dbReference>
<evidence type="ECO:0000313" key="1">
    <source>
        <dbReference type="EMBL" id="MDL2410816.1"/>
    </source>
</evidence>
<keyword evidence="2" id="KW-1185">Reference proteome</keyword>
<sequence>MAMDVTGLVSKAATMSQKIQLISKIHCDAFSTLDESLTAPVHYEAGLMLAFTLRLSVFPFAPAVLRHRDGAEQTACGSRTSAASDNEQVLFFVALTATKG</sequence>
<reference evidence="1" key="1">
    <citation type="submission" date="2023-06" db="EMBL/GenBank/DDBJ databases">
        <title>Phylogenetic Diversity of Rhizobium strains.</title>
        <authorList>
            <person name="Moura F.T."/>
            <person name="Helene L.C.F."/>
            <person name="Hungria M."/>
        </authorList>
    </citation>
    <scope>NUCLEOTIDE SEQUENCE</scope>
    <source>
        <strain evidence="1">CCGE524</strain>
    </source>
</reference>
<name>A0ABT7KQS3_9HYPH</name>
<evidence type="ECO:0000313" key="2">
    <source>
        <dbReference type="Proteomes" id="UP001172630"/>
    </source>
</evidence>
<organism evidence="1 2">
    <name type="scientific">Rhizobium calliandrae</name>
    <dbReference type="NCBI Taxonomy" id="1312182"/>
    <lineage>
        <taxon>Bacteria</taxon>
        <taxon>Pseudomonadati</taxon>
        <taxon>Pseudomonadota</taxon>
        <taxon>Alphaproteobacteria</taxon>
        <taxon>Hyphomicrobiales</taxon>
        <taxon>Rhizobiaceae</taxon>
        <taxon>Rhizobium/Agrobacterium group</taxon>
        <taxon>Rhizobium</taxon>
    </lineage>
</organism>
<gene>
    <name evidence="1" type="ORF">PY650_35810</name>
</gene>
<dbReference type="RefSeq" id="WP_285884803.1">
    <property type="nucleotide sequence ID" value="NZ_JARFYN010000113.1"/>
</dbReference>
<protein>
    <submittedName>
        <fullName evidence="1">Uncharacterized protein</fullName>
    </submittedName>
</protein>